<evidence type="ECO:0000313" key="1">
    <source>
        <dbReference type="EMBL" id="TWS98880.1"/>
    </source>
</evidence>
<dbReference type="NCBIfam" id="TIGR01549">
    <property type="entry name" value="HAD-SF-IA-v1"/>
    <property type="match status" value="1"/>
</dbReference>
<dbReference type="NCBIfam" id="TIGR01668">
    <property type="entry name" value="YqeG_hyp_ppase"/>
    <property type="match status" value="1"/>
</dbReference>
<dbReference type="EMBL" id="VOHL01000001">
    <property type="protein sequence ID" value="TWS98880.1"/>
    <property type="molecule type" value="Genomic_DNA"/>
</dbReference>
<dbReference type="OrthoDB" id="9802350at2"/>
<dbReference type="Pfam" id="PF13242">
    <property type="entry name" value="Hydrolase_like"/>
    <property type="match status" value="1"/>
</dbReference>
<dbReference type="Gene3D" id="3.40.50.1000">
    <property type="entry name" value="HAD superfamily/HAD-like"/>
    <property type="match status" value="1"/>
</dbReference>
<dbReference type="PANTHER" id="PTHR19288">
    <property type="entry name" value="4-NITROPHENYLPHOSPHATASE-RELATED"/>
    <property type="match status" value="1"/>
</dbReference>
<keyword evidence="2" id="KW-1185">Reference proteome</keyword>
<dbReference type="GO" id="GO:0005737">
    <property type="term" value="C:cytoplasm"/>
    <property type="evidence" value="ECO:0007669"/>
    <property type="project" value="TreeGrafter"/>
</dbReference>
<dbReference type="InterPro" id="IPR006549">
    <property type="entry name" value="HAD-SF_hydro_IIIA"/>
</dbReference>
<dbReference type="NCBIfam" id="TIGR01662">
    <property type="entry name" value="HAD-SF-IIIA"/>
    <property type="match status" value="1"/>
</dbReference>
<dbReference type="InterPro" id="IPR010021">
    <property type="entry name" value="PGPP1/Gep4"/>
</dbReference>
<dbReference type="AlphaFoldDB" id="A0A5C5SF05"/>
<dbReference type="InterPro" id="IPR023214">
    <property type="entry name" value="HAD_sf"/>
</dbReference>
<dbReference type="RefSeq" id="WP_146565879.1">
    <property type="nucleotide sequence ID" value="NZ_VOHL01000001.1"/>
</dbReference>
<comment type="caution">
    <text evidence="1">The sequence shown here is derived from an EMBL/GenBank/DDBJ whole genome shotgun (WGS) entry which is preliminary data.</text>
</comment>
<evidence type="ECO:0000313" key="2">
    <source>
        <dbReference type="Proteomes" id="UP000317430"/>
    </source>
</evidence>
<organism evidence="1 2">
    <name type="scientific">Streptococcus cuniculipharyngis</name>
    <dbReference type="NCBI Taxonomy" id="1562651"/>
    <lineage>
        <taxon>Bacteria</taxon>
        <taxon>Bacillati</taxon>
        <taxon>Bacillota</taxon>
        <taxon>Bacilli</taxon>
        <taxon>Lactobacillales</taxon>
        <taxon>Streptococcaceae</taxon>
        <taxon>Streptococcus</taxon>
    </lineage>
</organism>
<reference evidence="1 2" key="1">
    <citation type="submission" date="2019-08" db="EMBL/GenBank/DDBJ databases">
        <authorList>
            <person name="Lei W."/>
        </authorList>
    </citation>
    <scope>NUCLEOTIDE SEQUENCE [LARGE SCALE GENOMIC DNA]</scope>
    <source>
        <strain evidence="1 2">CCUG 66496</strain>
    </source>
</reference>
<dbReference type="InterPro" id="IPR006439">
    <property type="entry name" value="HAD-SF_hydro_IA"/>
</dbReference>
<protein>
    <submittedName>
        <fullName evidence="1">YqeG family HAD IIIA-type phosphatase</fullName>
    </submittedName>
</protein>
<dbReference type="GO" id="GO:0008962">
    <property type="term" value="F:phosphatidylglycerophosphatase activity"/>
    <property type="evidence" value="ECO:0007669"/>
    <property type="project" value="InterPro"/>
</dbReference>
<accession>A0A5C5SF05</accession>
<dbReference type="PANTHER" id="PTHR19288:SF25">
    <property type="entry name" value="PHOSPHATIDYLGLYCEROPHOSPHATASE GEP4, MITOCHONDRIAL"/>
    <property type="match status" value="1"/>
</dbReference>
<dbReference type="Proteomes" id="UP000317430">
    <property type="component" value="Unassembled WGS sequence"/>
</dbReference>
<name>A0A5C5SF05_9STRE</name>
<sequence length="178" mass="20272">MLKSLYPYEFLDSVFAIDYQKLRDKGYKGLIFDIDSTLVPHGRPSTPEIDALFKEIQNLGFKTLLLSNNSDERIKEFTVNIDSLYIPLADKPKTDNYLKALKLLDLPKDQVVMIGDQLFTDILGANRSGIASILVQFLMQENETKIGKKRMVEKLILASYGLQKAYQHRLGDIEKKGV</sequence>
<dbReference type="InterPro" id="IPR036412">
    <property type="entry name" value="HAD-like_sf"/>
</dbReference>
<dbReference type="SUPFAM" id="SSF56784">
    <property type="entry name" value="HAD-like"/>
    <property type="match status" value="1"/>
</dbReference>
<gene>
    <name evidence="1" type="ORF">FRX57_01370</name>
</gene>
<proteinExistence type="predicted"/>